<reference evidence="2 3" key="1">
    <citation type="submission" date="2015-06" db="EMBL/GenBank/DDBJ databases">
        <title>Complete genome sequence of bacteriophage vB_YenP_ISAO8 which infects Yersinia enterocolitica O:8.</title>
        <authorList>
            <person name="Leon-Velarde C.G."/>
            <person name="Kropinski A.M."/>
            <person name="Chen S."/>
        </authorList>
    </citation>
    <scope>NUCLEOTIDE SEQUENCE [LARGE SCALE GENOMIC DNA]</scope>
</reference>
<dbReference type="OrthoDB" id="21401at10239"/>
<dbReference type="GeneID" id="26630251"/>
<evidence type="ECO:0000256" key="1">
    <source>
        <dbReference type="SAM" id="MobiDB-lite"/>
    </source>
</evidence>
<evidence type="ECO:0000313" key="2">
    <source>
        <dbReference type="EMBL" id="AKQ07698.1"/>
    </source>
</evidence>
<organism evidence="2 3">
    <name type="scientific">Yersinia phage vB_YenP_ISAO8</name>
    <dbReference type="NCBI Taxonomy" id="1675027"/>
    <lineage>
        <taxon>Viruses</taxon>
        <taxon>Duplodnaviria</taxon>
        <taxon>Heunggongvirae</taxon>
        <taxon>Uroviricota</taxon>
        <taxon>Caudoviricetes</taxon>
        <taxon>Autographivirales</taxon>
        <taxon>Autonotataviridae</taxon>
        <taxon>Melnykvirinae</taxon>
        <taxon>Aghbyvirus</taxon>
        <taxon>Aghbyvirus ISAO8</taxon>
    </lineage>
</organism>
<sequence>MWVQIAMAAINMIEGAGKASSQRKLAKAQYKLDSGRADRADKLRQGQNEFNAATANLQRIEQSLNNQRLGRIAEREMDQSARNYTQVMDGLASDKFSTKLQSMNNIGQMAASAAAAGVAGGSIEQVEQVERLRAARVDNELDKQGENAKWAKIYNDTAIQDNLISQTDTSGIFADIDYTAKDLVFDNSWQHKYGLMDAAMDGMNGFSGNMDKVGKGGINLQSFGYSPSTNIFGSKGGGAGTGTNNKMGGRPSLIQLK</sequence>
<dbReference type="Proteomes" id="UP000203872">
    <property type="component" value="Segment"/>
</dbReference>
<protein>
    <recommendedName>
        <fullName evidence="4">Internal virion protein</fullName>
    </recommendedName>
</protein>
<dbReference type="RefSeq" id="YP_009203190.1">
    <property type="nucleotide sequence ID" value="NC_028850.1"/>
</dbReference>
<proteinExistence type="predicted"/>
<dbReference type="KEGG" id="vg:26630251"/>
<feature type="region of interest" description="Disordered" evidence="1">
    <location>
        <begin position="235"/>
        <end position="257"/>
    </location>
</feature>
<keyword evidence="3" id="KW-1185">Reference proteome</keyword>
<dbReference type="EMBL" id="KT184661">
    <property type="protein sequence ID" value="AKQ07698.1"/>
    <property type="molecule type" value="Genomic_DNA"/>
</dbReference>
<accession>A0A0H4THB4</accession>
<name>A0A0H4THB4_9CAUD</name>
<evidence type="ECO:0008006" key="4">
    <source>
        <dbReference type="Google" id="ProtNLM"/>
    </source>
</evidence>
<evidence type="ECO:0000313" key="3">
    <source>
        <dbReference type="Proteomes" id="UP000203872"/>
    </source>
</evidence>